<proteinExistence type="predicted"/>
<evidence type="ECO:0000256" key="1">
    <source>
        <dbReference type="SAM" id="MobiDB-lite"/>
    </source>
</evidence>
<feature type="region of interest" description="Disordered" evidence="1">
    <location>
        <begin position="68"/>
        <end position="87"/>
    </location>
</feature>
<organism evidence="2 3">
    <name type="scientific">Halteria grandinella</name>
    <dbReference type="NCBI Taxonomy" id="5974"/>
    <lineage>
        <taxon>Eukaryota</taxon>
        <taxon>Sar</taxon>
        <taxon>Alveolata</taxon>
        <taxon>Ciliophora</taxon>
        <taxon>Intramacronucleata</taxon>
        <taxon>Spirotrichea</taxon>
        <taxon>Stichotrichia</taxon>
        <taxon>Sporadotrichida</taxon>
        <taxon>Halteriidae</taxon>
        <taxon>Halteria</taxon>
    </lineage>
</organism>
<feature type="region of interest" description="Disordered" evidence="1">
    <location>
        <begin position="19"/>
        <end position="48"/>
    </location>
</feature>
<sequence length="87" mass="10093">MSNKTNIADARQELQLLKHHNTSAQSKKLMPQGTLAKRDQSPGQAIERTRKSIRIVEVKYPFLIERRKSNSPIEQQNSNFKMLNEMN</sequence>
<dbReference type="EMBL" id="RRYP01000685">
    <property type="protein sequence ID" value="TNV86998.1"/>
    <property type="molecule type" value="Genomic_DNA"/>
</dbReference>
<accession>A0A8J8P4U4</accession>
<evidence type="ECO:0000313" key="3">
    <source>
        <dbReference type="Proteomes" id="UP000785679"/>
    </source>
</evidence>
<keyword evidence="3" id="KW-1185">Reference proteome</keyword>
<comment type="caution">
    <text evidence="2">The sequence shown here is derived from an EMBL/GenBank/DDBJ whole genome shotgun (WGS) entry which is preliminary data.</text>
</comment>
<feature type="compositionally biased region" description="Polar residues" evidence="1">
    <location>
        <begin position="70"/>
        <end position="87"/>
    </location>
</feature>
<dbReference type="AlphaFoldDB" id="A0A8J8P4U4"/>
<name>A0A8J8P4U4_HALGN</name>
<evidence type="ECO:0000313" key="2">
    <source>
        <dbReference type="EMBL" id="TNV86998.1"/>
    </source>
</evidence>
<dbReference type="Proteomes" id="UP000785679">
    <property type="component" value="Unassembled WGS sequence"/>
</dbReference>
<gene>
    <name evidence="2" type="ORF">FGO68_gene6334</name>
</gene>
<protein>
    <submittedName>
        <fullName evidence="2">Uncharacterized protein</fullName>
    </submittedName>
</protein>
<reference evidence="2" key="1">
    <citation type="submission" date="2019-06" db="EMBL/GenBank/DDBJ databases">
        <authorList>
            <person name="Zheng W."/>
        </authorList>
    </citation>
    <scope>NUCLEOTIDE SEQUENCE</scope>
    <source>
        <strain evidence="2">QDHG01</strain>
    </source>
</reference>